<feature type="domain" description="WHEP-TRS" evidence="11">
    <location>
        <begin position="1126"/>
        <end position="1182"/>
    </location>
</feature>
<evidence type="ECO:0000256" key="4">
    <source>
        <dbReference type="ARBA" id="ARBA00022884"/>
    </source>
</evidence>
<feature type="domain" description="WW" evidence="9">
    <location>
        <begin position="98"/>
        <end position="132"/>
    </location>
</feature>
<dbReference type="SUPFAM" id="SSF47060">
    <property type="entry name" value="S15/NS1 RNA-binding domain"/>
    <property type="match status" value="4"/>
</dbReference>
<keyword evidence="13" id="KW-1185">Reference proteome</keyword>
<dbReference type="InterPro" id="IPR036282">
    <property type="entry name" value="Glutathione-S-Trfase_C_sf"/>
</dbReference>
<dbReference type="InterPro" id="IPR004526">
    <property type="entry name" value="Glu-tRNA-synth_arc/euk"/>
</dbReference>
<reference evidence="12 13" key="1">
    <citation type="submission" date="2015-12" db="EMBL/GenBank/DDBJ databases">
        <title>Draft genome of the nematode, Onchocerca flexuosa.</title>
        <authorList>
            <person name="Mitreva M."/>
        </authorList>
    </citation>
    <scope>NUCLEOTIDE SEQUENCE [LARGE SCALE GENOMIC DNA]</scope>
    <source>
        <strain evidence="12">Red Deer</strain>
    </source>
</reference>
<dbReference type="PRINTS" id="PR00987">
    <property type="entry name" value="TRNASYNTHGLU"/>
</dbReference>
<keyword evidence="7" id="KW-0175">Coiled coil</keyword>
<dbReference type="Gene3D" id="2.40.240.10">
    <property type="entry name" value="Ribosomal Protein L25, Chain P"/>
    <property type="match status" value="1"/>
</dbReference>
<dbReference type="InterPro" id="IPR000924">
    <property type="entry name" value="Glu/Gln-tRNA-synth"/>
</dbReference>
<name>A0A238BR45_9BILA</name>
<feature type="domain" description="Aminoacyl-transfer RNA synthetases class-II family profile" evidence="10">
    <location>
        <begin position="1423"/>
        <end position="1664"/>
    </location>
</feature>
<protein>
    <submittedName>
        <fullName evidence="12">Uncharacterized protein</fullName>
    </submittedName>
</protein>
<evidence type="ECO:0000313" key="13">
    <source>
        <dbReference type="Proteomes" id="UP000242913"/>
    </source>
</evidence>
<dbReference type="SUPFAM" id="SSF51045">
    <property type="entry name" value="WW domain"/>
    <property type="match status" value="1"/>
</dbReference>
<feature type="compositionally biased region" description="Low complexity" evidence="8">
    <location>
        <begin position="201"/>
        <end position="213"/>
    </location>
</feature>
<dbReference type="InterPro" id="IPR004154">
    <property type="entry name" value="Anticodon-bd"/>
</dbReference>
<keyword evidence="4" id="KW-0694">RNA-binding</keyword>
<dbReference type="Pfam" id="PF00587">
    <property type="entry name" value="tRNA-synt_2b"/>
    <property type="match status" value="1"/>
</dbReference>
<dbReference type="InterPro" id="IPR000738">
    <property type="entry name" value="WHEP-TRS_dom"/>
</dbReference>
<dbReference type="CDD" id="cd00862">
    <property type="entry name" value="ProRS_anticodon_zinc"/>
    <property type="match status" value="1"/>
</dbReference>
<dbReference type="InterPro" id="IPR001412">
    <property type="entry name" value="aa-tRNA-synth_I_CS"/>
</dbReference>
<dbReference type="PROSITE" id="PS51185">
    <property type="entry name" value="WHEP_TRS_2"/>
    <property type="match status" value="4"/>
</dbReference>
<dbReference type="GO" id="GO:0006424">
    <property type="term" value="P:glutamyl-tRNA aminoacylation"/>
    <property type="evidence" value="ECO:0007669"/>
    <property type="project" value="InterPro"/>
</dbReference>
<dbReference type="SUPFAM" id="SSF55681">
    <property type="entry name" value="Class II aaRS and biotin synthetases"/>
    <property type="match status" value="1"/>
</dbReference>
<dbReference type="FunFam" id="1.10.1160.10:FF:000001">
    <property type="entry name" value="Glutamine--tRNA ligase"/>
    <property type="match status" value="1"/>
</dbReference>
<dbReference type="Pfam" id="PF03950">
    <property type="entry name" value="tRNA-synt_1c_C"/>
    <property type="match status" value="1"/>
</dbReference>
<evidence type="ECO:0000256" key="6">
    <source>
        <dbReference type="ARBA" id="ARBA00023146"/>
    </source>
</evidence>
<sequence>MPIPPALLARLKRRGILHEDATEEVIAENYDAEVPAEIQSSTRQETEKNASGARGCPNKWNPYHYCVQFCYDHWKDGTSENKLPQKYLDQRAKILKKYPLPNGWKEVYDPGCTRHYYWCPRTDEVSWLPPRHPLAVIGDAAPKVAKELFEKGENTNGLDEGRKDGDEKKYDEGREIYREDRGGTIKRYDESRSKRKRRGSLSDSEGSNCLSSSESDEESKPELNDRDKLKRARRKGIDPMDPAAYGDNVPVGTWSSGLHAHDKTGADVTASGPLFQQRPYPAPVKSGKMVVADTFPESTDRKTVTISISRKNPAYATVLALCATDFSIEKSVIFTDEIQNEMKLDGVKFTNDASIARFIVRSSDKADALFGKDIIEQAEIDCWVTMVERYLQHNDLGDLMELAGEKLKNSPYLCLNRRTLADIVLWAVIATDEKAQQQKPFLTFFKNILHDPLFADAHNAVGKFRAKAPEKKKMEAKTAATVKDQNEVTKNAEEKKVKNQVRDEGKFIELPGAEKGKVVVRFPPEASGYLHIGHAKAALLNQYYQQTFEGKLIMRFDDTNPAKENAHYEQVILEDLKMLEVKPDYWTHTSDHFDLILEMCGRLLQEGKAYVDDTDAELMRKEREERKESRCRNNTPEQNLALWEEMKKATAKGQECCVRIKINMQSNNGAMRDPTIYRCRAETHVRTGNKYKVYPTYDFACPIVDSIEGVTHALRTTEYTDRDEQYYFICDVLGLRKPYIWSYARLNMTNTVMSKRKLTWLVDEHHVEGWDDPRMPTVRGVMRRGLTVDGLKQFIIAQGGSRAIVMMEWDKIWSFNKKVIDPIAPRYTALDCAKNLVQITIMDSLVDESKKVSLHPKNVEVGMKTIWYSKKILVEETDARDMKIGDSVTFINWGNIKICDILKDGDKIVEIKAKLDLENKDYKKTLKVTWIADTKLESQIPVKIIEYSHIISKAVIGKGEDWKQFVNYDSVKYFDFIGEPAMKDICKGDIIQLQRKGYYICDSAYISKSEYSGFEMPIVLILIPDGSNKSVQLTQMTTKEDSSIAEVGKTNGDIQINGNASTNQIDILKLNQQIKEQGDLVRSLKTADPKGVKTKEAITVLLNLKKVYQELSGKDYETEKPPSSISAEDLYCSIEKQGNLVRSLKATNPKSDETKAAISKLLDLKKQYKERTGSEYNPKSAVSSQNQMQWGHAEELYKQIEKQGNLIRTLKAANPKSEEAKVAIAKLLDLKQKYKEMTGMEYKPKNALFTPNDNELNNDSANCKETLARKIAQQGDLVRSLKAKDAKSEEAKNAIKELLSLKKQYMDEFDEEYTVNTANANASIPKDVMIIMNEESQKDDGNKTKTKEIGSKTTLASVKVTEGTKQTKLGLDVKKEENVAEWYTQVLFFNLKKLISAIPIIMKADMIEYYDVSGCYILRPWSFAIWEVIKKWFDTEIKKLGVCNCYFPMFVSQNALQKEKEHIADFAPEVAWVTRAGNSELNEPIAIRPTSETVMYPSYAKWIQSYRDLPIRLNQWCNVVRWEFKHPTPFLRTREFLWQEGHTAFQTKQEAEKEVFIILDLYAKVYMDLLAIPVTKGRKSEKEKFAGGDFTTTVEVYVPINGRGIQGATSHHLGQNFSKMFDISFEDPETGKKTFAWQNSWGMTTRTIGAMIMIHSDNDGLVLPPKVAPIQVIIIPVGITAQMDKKIRQEIIAKTEEVMKILQNSNIRTDIDLRDNYSPGWKFNHWELKGVPIRLEIGPKDIEKSQVTCVIRYNRQKSVIPIDNLSAKCSELLDEIHTNMYTNAKKIRDKHQKITKHWSEFKELLDQKCLILAAFCGFSHCEDNIKKDSSNDECNEAGAPAMGAKTLCIPFEQPSEQLPMQCIHPKCKEQPKFYALFGRSY</sequence>
<dbReference type="Gene3D" id="2.20.70.10">
    <property type="match status" value="1"/>
</dbReference>
<dbReference type="InterPro" id="IPR009068">
    <property type="entry name" value="uS15_NS1_RNA-bd_sf"/>
</dbReference>
<evidence type="ECO:0000256" key="1">
    <source>
        <dbReference type="ARBA" id="ARBA00022598"/>
    </source>
</evidence>
<dbReference type="GO" id="GO:0017101">
    <property type="term" value="C:aminoacyl-tRNA synthetase multienzyme complex"/>
    <property type="evidence" value="ECO:0007669"/>
    <property type="project" value="TreeGrafter"/>
</dbReference>
<dbReference type="SUPFAM" id="SSF64586">
    <property type="entry name" value="C-terminal domain of ProRS"/>
    <property type="match status" value="1"/>
</dbReference>
<dbReference type="FunFam" id="3.40.50.800:FF:000005">
    <property type="entry name" value="bifunctional glutamate/proline--tRNA ligase"/>
    <property type="match status" value="1"/>
</dbReference>
<dbReference type="HAMAP" id="MF_02076">
    <property type="entry name" value="Glu_tRNA_synth_type2"/>
    <property type="match status" value="1"/>
</dbReference>
<evidence type="ECO:0000256" key="8">
    <source>
        <dbReference type="SAM" id="MobiDB-lite"/>
    </source>
</evidence>
<evidence type="ECO:0000256" key="5">
    <source>
        <dbReference type="ARBA" id="ARBA00022917"/>
    </source>
</evidence>
<dbReference type="CDD" id="cd00201">
    <property type="entry name" value="WW"/>
    <property type="match status" value="1"/>
</dbReference>
<dbReference type="Gene3D" id="3.40.30.10">
    <property type="entry name" value="Glutaredoxin"/>
    <property type="match status" value="1"/>
</dbReference>
<dbReference type="InterPro" id="IPR049437">
    <property type="entry name" value="tRNA-synt_1c_C2"/>
</dbReference>
<dbReference type="CDD" id="cd00807">
    <property type="entry name" value="GlnRS_core"/>
    <property type="match status" value="1"/>
</dbReference>
<feature type="compositionally biased region" description="Basic and acidic residues" evidence="8">
    <location>
        <begin position="150"/>
        <end position="192"/>
    </location>
</feature>
<dbReference type="SMART" id="SM00456">
    <property type="entry name" value="WW"/>
    <property type="match status" value="1"/>
</dbReference>
<feature type="region of interest" description="Disordered" evidence="8">
    <location>
        <begin position="150"/>
        <end position="248"/>
    </location>
</feature>
<dbReference type="InterPro" id="IPR006195">
    <property type="entry name" value="aa-tRNA-synth_II"/>
</dbReference>
<dbReference type="SUPFAM" id="SSF52374">
    <property type="entry name" value="Nucleotidylyl transferase"/>
    <property type="match status" value="1"/>
</dbReference>
<dbReference type="InterPro" id="IPR016061">
    <property type="entry name" value="Pro-tRNA_ligase_II_C"/>
</dbReference>
<evidence type="ECO:0000256" key="2">
    <source>
        <dbReference type="ARBA" id="ARBA00022741"/>
    </source>
</evidence>
<dbReference type="EMBL" id="KZ270020">
    <property type="protein sequence ID" value="OZC07837.1"/>
    <property type="molecule type" value="Genomic_DNA"/>
</dbReference>
<keyword evidence="3" id="KW-0067">ATP-binding</keyword>
<dbReference type="Pfam" id="PF00749">
    <property type="entry name" value="tRNA-synt_1c"/>
    <property type="match status" value="1"/>
</dbReference>
<dbReference type="Gene3D" id="3.30.110.30">
    <property type="entry name" value="C-terminal domain of ProRS"/>
    <property type="match status" value="1"/>
</dbReference>
<dbReference type="PANTHER" id="PTHR43382">
    <property type="entry name" value="PROLYL-TRNA SYNTHETASE"/>
    <property type="match status" value="1"/>
</dbReference>
<dbReference type="GO" id="GO:0004827">
    <property type="term" value="F:proline-tRNA ligase activity"/>
    <property type="evidence" value="ECO:0007669"/>
    <property type="project" value="InterPro"/>
</dbReference>
<dbReference type="InterPro" id="IPR036621">
    <property type="entry name" value="Anticodon-bd_dom_sf"/>
</dbReference>
<evidence type="ECO:0000256" key="3">
    <source>
        <dbReference type="ARBA" id="ARBA00022840"/>
    </source>
</evidence>
<dbReference type="Gene3D" id="1.10.1160.10">
    <property type="entry name" value="Glutamyl-trna Synthetase, Domain 2"/>
    <property type="match status" value="1"/>
</dbReference>
<keyword evidence="6" id="KW-0030">Aminoacyl-tRNA synthetase</keyword>
<dbReference type="FunFam" id="3.90.800.10:FF:000001">
    <property type="entry name" value="Glutamine--tRNA ligase"/>
    <property type="match status" value="1"/>
</dbReference>
<accession>A0A238BR45</accession>
<dbReference type="InterPro" id="IPR001202">
    <property type="entry name" value="WW_dom"/>
</dbReference>
<dbReference type="CDD" id="cd00936">
    <property type="entry name" value="WEPRS_RNA"/>
    <property type="match status" value="2"/>
</dbReference>
<dbReference type="InterPro" id="IPR036020">
    <property type="entry name" value="WW_dom_sf"/>
</dbReference>
<feature type="domain" description="WHEP-TRS" evidence="11">
    <location>
        <begin position="1066"/>
        <end position="1122"/>
    </location>
</feature>
<dbReference type="InterPro" id="IPR011035">
    <property type="entry name" value="Ribosomal_bL25/Gln-tRNA_synth"/>
</dbReference>
<evidence type="ECO:0000259" key="9">
    <source>
        <dbReference type="PROSITE" id="PS50020"/>
    </source>
</evidence>
<dbReference type="InterPro" id="IPR017449">
    <property type="entry name" value="Pro-tRNA_synth_II"/>
</dbReference>
<dbReference type="FunFam" id="3.40.50.620:FF:000070">
    <property type="entry name" value="Bifunctional glutamate/proline--tRNA ligase"/>
    <property type="match status" value="1"/>
</dbReference>
<dbReference type="InterPro" id="IPR045864">
    <property type="entry name" value="aa-tRNA-synth_II/BPL/LPL"/>
</dbReference>
<organism evidence="12 13">
    <name type="scientific">Onchocerca flexuosa</name>
    <dbReference type="NCBI Taxonomy" id="387005"/>
    <lineage>
        <taxon>Eukaryota</taxon>
        <taxon>Metazoa</taxon>
        <taxon>Ecdysozoa</taxon>
        <taxon>Nematoda</taxon>
        <taxon>Chromadorea</taxon>
        <taxon>Rhabditida</taxon>
        <taxon>Spirurina</taxon>
        <taxon>Spiruromorpha</taxon>
        <taxon>Filarioidea</taxon>
        <taxon>Onchocercidae</taxon>
        <taxon>Onchocerca</taxon>
    </lineage>
</organism>
<feature type="domain" description="WHEP-TRS" evidence="11">
    <location>
        <begin position="1263"/>
        <end position="1319"/>
    </location>
</feature>
<evidence type="ECO:0000259" key="10">
    <source>
        <dbReference type="PROSITE" id="PS50862"/>
    </source>
</evidence>
<dbReference type="InterPro" id="IPR033721">
    <property type="entry name" value="ProRS_core_arch_euk"/>
</dbReference>
<dbReference type="Gene3D" id="1.10.287.10">
    <property type="entry name" value="S15/NS1, RNA-binding"/>
    <property type="match status" value="4"/>
</dbReference>
<dbReference type="FunFam" id="3.30.110.30:FF:000001">
    <property type="entry name" value="Bifunctional glutamate/proline--tRNA ligase"/>
    <property type="match status" value="1"/>
</dbReference>
<dbReference type="NCBIfam" id="TIGR00408">
    <property type="entry name" value="proS_fam_I"/>
    <property type="match status" value="1"/>
</dbReference>
<feature type="domain" description="WHEP-TRS" evidence="11">
    <location>
        <begin position="1192"/>
        <end position="1248"/>
    </location>
</feature>
<dbReference type="InterPro" id="IPR020059">
    <property type="entry name" value="Glu/Gln-tRNA-synth_Ib_codon-bd"/>
</dbReference>
<dbReference type="SMART" id="SM00991">
    <property type="entry name" value="WHEP-TRS"/>
    <property type="match status" value="4"/>
</dbReference>
<dbReference type="GO" id="GO:0005737">
    <property type="term" value="C:cytoplasm"/>
    <property type="evidence" value="ECO:0007669"/>
    <property type="project" value="InterPro"/>
</dbReference>
<dbReference type="Gene3D" id="3.40.50.620">
    <property type="entry name" value="HUPs"/>
    <property type="match status" value="1"/>
</dbReference>
<dbReference type="Pfam" id="PF00458">
    <property type="entry name" value="WHEP-TRS"/>
    <property type="match status" value="4"/>
</dbReference>
<feature type="coiled-coil region" evidence="7">
    <location>
        <begin position="1281"/>
        <end position="1308"/>
    </location>
</feature>
<keyword evidence="5" id="KW-0648">Protein biosynthesis</keyword>
<dbReference type="PANTHER" id="PTHR43382:SF2">
    <property type="entry name" value="BIFUNCTIONAL GLUTAMATE_PROLINE--TRNA LIGASE"/>
    <property type="match status" value="1"/>
</dbReference>
<evidence type="ECO:0000256" key="7">
    <source>
        <dbReference type="SAM" id="Coils"/>
    </source>
</evidence>
<dbReference type="InterPro" id="IPR020058">
    <property type="entry name" value="Glu/Gln-tRNA-synth_Ib_cat-dom"/>
</dbReference>
<dbReference type="HAMAP" id="MF_01571">
    <property type="entry name" value="Pro_tRNA_synth_type3"/>
    <property type="match status" value="1"/>
</dbReference>
<dbReference type="GO" id="GO:0005524">
    <property type="term" value="F:ATP binding"/>
    <property type="evidence" value="ECO:0007669"/>
    <property type="project" value="UniProtKB-KW"/>
</dbReference>
<dbReference type="SUPFAM" id="SSF52954">
    <property type="entry name" value="Class II aaRS ABD-related"/>
    <property type="match status" value="1"/>
</dbReference>
<dbReference type="NCBIfam" id="TIGR00463">
    <property type="entry name" value="gltX_arch"/>
    <property type="match status" value="1"/>
</dbReference>
<dbReference type="FunFam" id="3.30.930.10:FF:000007">
    <property type="entry name" value="Bifunctional glutamate/proline--tRNA ligase"/>
    <property type="match status" value="1"/>
</dbReference>
<dbReference type="InterPro" id="IPR004499">
    <property type="entry name" value="Pro-tRNA-ligase_IIa_arc-type"/>
</dbReference>
<keyword evidence="2" id="KW-0547">Nucleotide-binding</keyword>
<dbReference type="InterPro" id="IPR020056">
    <property type="entry name" value="Rbsml_bL25/Gln-tRNA_synth_N"/>
</dbReference>
<dbReference type="Gene3D" id="3.30.930.10">
    <property type="entry name" value="Bira Bifunctional Protein, Domain 2"/>
    <property type="match status" value="1"/>
</dbReference>
<dbReference type="Gene3D" id="1.20.1050.130">
    <property type="match status" value="1"/>
</dbReference>
<dbReference type="InterPro" id="IPR020061">
    <property type="entry name" value="Glu_tRNA_lig_a-bdl"/>
</dbReference>
<dbReference type="GO" id="GO:0004818">
    <property type="term" value="F:glutamate-tRNA ligase activity"/>
    <property type="evidence" value="ECO:0007669"/>
    <property type="project" value="InterPro"/>
</dbReference>
<evidence type="ECO:0000259" key="11">
    <source>
        <dbReference type="PROSITE" id="PS51185"/>
    </source>
</evidence>
<dbReference type="PROSITE" id="PS00178">
    <property type="entry name" value="AA_TRNA_LIGASE_I"/>
    <property type="match status" value="1"/>
</dbReference>
<dbReference type="Pfam" id="PF03129">
    <property type="entry name" value="HGTP_anticodon"/>
    <property type="match status" value="1"/>
</dbReference>
<dbReference type="Gene3D" id="3.40.50.800">
    <property type="entry name" value="Anticodon-binding domain"/>
    <property type="match status" value="1"/>
</dbReference>
<dbReference type="PROSITE" id="PS50862">
    <property type="entry name" value="AA_TRNA_LIGASE_II"/>
    <property type="match status" value="1"/>
</dbReference>
<gene>
    <name evidence="12" type="ORF">X798_05147</name>
</gene>
<feature type="compositionally biased region" description="Basic and acidic residues" evidence="8">
    <location>
        <begin position="218"/>
        <end position="228"/>
    </location>
</feature>
<dbReference type="GO" id="GO:0003723">
    <property type="term" value="F:RNA binding"/>
    <property type="evidence" value="ECO:0007669"/>
    <property type="project" value="UniProtKB-KW"/>
</dbReference>
<dbReference type="SUPFAM" id="SSF47616">
    <property type="entry name" value="GST C-terminal domain-like"/>
    <property type="match status" value="1"/>
</dbReference>
<dbReference type="Pfam" id="PF09180">
    <property type="entry name" value="ProRS-C_1"/>
    <property type="match status" value="1"/>
</dbReference>
<dbReference type="InterPro" id="IPR014729">
    <property type="entry name" value="Rossmann-like_a/b/a_fold"/>
</dbReference>
<keyword evidence="1" id="KW-0436">Ligase</keyword>
<dbReference type="Proteomes" id="UP000242913">
    <property type="component" value="Unassembled WGS sequence"/>
</dbReference>
<dbReference type="CDD" id="cd00778">
    <property type="entry name" value="ProRS_core_arch_euk"/>
    <property type="match status" value="1"/>
</dbReference>
<dbReference type="Pfam" id="PF20974">
    <property type="entry name" value="tRNA-synt_1c_C2"/>
    <property type="match status" value="1"/>
</dbReference>
<dbReference type="PROSITE" id="PS50020">
    <property type="entry name" value="WW_DOMAIN_2"/>
    <property type="match status" value="1"/>
</dbReference>
<dbReference type="InterPro" id="IPR002314">
    <property type="entry name" value="aa-tRNA-synt_IIb"/>
</dbReference>
<dbReference type="Gene3D" id="3.90.800.10">
    <property type="entry name" value="Glutamyl-tRNA Synthetase, Domain 3"/>
    <property type="match status" value="1"/>
</dbReference>
<dbReference type="SMART" id="SM00946">
    <property type="entry name" value="ProRS-C_1"/>
    <property type="match status" value="1"/>
</dbReference>
<proteinExistence type="inferred from homology"/>
<evidence type="ECO:0000313" key="12">
    <source>
        <dbReference type="EMBL" id="OZC07837.1"/>
    </source>
</evidence>
<dbReference type="OrthoDB" id="1350766at2759"/>
<dbReference type="SUPFAM" id="SSF50715">
    <property type="entry name" value="Ribosomal protein L25-like"/>
    <property type="match status" value="1"/>
</dbReference>
<dbReference type="GO" id="GO:0006433">
    <property type="term" value="P:prolyl-tRNA aminoacylation"/>
    <property type="evidence" value="ECO:0007669"/>
    <property type="project" value="InterPro"/>
</dbReference>